<evidence type="ECO:0000256" key="1">
    <source>
        <dbReference type="ARBA" id="ARBA00004273"/>
    </source>
</evidence>
<evidence type="ECO:0000256" key="4">
    <source>
        <dbReference type="ARBA" id="ARBA00023128"/>
    </source>
</evidence>
<evidence type="ECO:0000256" key="3">
    <source>
        <dbReference type="ARBA" id="ARBA00022792"/>
    </source>
</evidence>
<accession>A0A9Q0MXY3</accession>
<keyword evidence="6" id="KW-0812">Transmembrane</keyword>
<keyword evidence="5 6" id="KW-0472">Membrane</keyword>
<proteinExistence type="inferred from homology"/>
<dbReference type="GO" id="GO:0006123">
    <property type="term" value="P:mitochondrial electron transport, cytochrome c to oxygen"/>
    <property type="evidence" value="ECO:0007669"/>
    <property type="project" value="InterPro"/>
</dbReference>
<dbReference type="EMBL" id="WJQU01000003">
    <property type="protein sequence ID" value="KAJ6639938.1"/>
    <property type="molecule type" value="Genomic_DNA"/>
</dbReference>
<dbReference type="AlphaFoldDB" id="A0A9Q0MXY3"/>
<gene>
    <name evidence="7" type="primary">COX7A</name>
    <name evidence="7" type="ORF">Bhyg_12685</name>
</gene>
<reference evidence="7" key="1">
    <citation type="submission" date="2022-07" db="EMBL/GenBank/DDBJ databases">
        <authorList>
            <person name="Trinca V."/>
            <person name="Uliana J.V.C."/>
            <person name="Torres T.T."/>
            <person name="Ward R.J."/>
            <person name="Monesi N."/>
        </authorList>
    </citation>
    <scope>NUCLEOTIDE SEQUENCE</scope>
    <source>
        <strain evidence="7">HSMRA1968</strain>
        <tissue evidence="7">Whole embryos</tissue>
    </source>
</reference>
<dbReference type="InterPro" id="IPR039297">
    <property type="entry name" value="COX7a"/>
</dbReference>
<evidence type="ECO:0000313" key="8">
    <source>
        <dbReference type="Proteomes" id="UP001151699"/>
    </source>
</evidence>
<dbReference type="GO" id="GO:0045277">
    <property type="term" value="C:respiratory chain complex IV"/>
    <property type="evidence" value="ECO:0007669"/>
    <property type="project" value="InterPro"/>
</dbReference>
<organism evidence="7 8">
    <name type="scientific">Pseudolycoriella hygida</name>
    <dbReference type="NCBI Taxonomy" id="35572"/>
    <lineage>
        <taxon>Eukaryota</taxon>
        <taxon>Metazoa</taxon>
        <taxon>Ecdysozoa</taxon>
        <taxon>Arthropoda</taxon>
        <taxon>Hexapoda</taxon>
        <taxon>Insecta</taxon>
        <taxon>Pterygota</taxon>
        <taxon>Neoptera</taxon>
        <taxon>Endopterygota</taxon>
        <taxon>Diptera</taxon>
        <taxon>Nematocera</taxon>
        <taxon>Sciaroidea</taxon>
        <taxon>Sciaridae</taxon>
        <taxon>Pseudolycoriella</taxon>
    </lineage>
</organism>
<keyword evidence="3" id="KW-0999">Mitochondrion inner membrane</keyword>
<name>A0A9Q0MXY3_9DIPT</name>
<comment type="similarity">
    <text evidence="2">Belongs to the cytochrome c oxidase VIIa family.</text>
</comment>
<dbReference type="SUPFAM" id="SSF81419">
    <property type="entry name" value="Mitochondrial cytochrome c oxidase subunit VIIa"/>
    <property type="match status" value="1"/>
</dbReference>
<dbReference type="Gene3D" id="4.10.91.10">
    <property type="entry name" value="Cytochrome c oxidase, subunit VIIa"/>
    <property type="match status" value="1"/>
</dbReference>
<dbReference type="InterPro" id="IPR036539">
    <property type="entry name" value="Cyt_c_oxidase_su7a_sf"/>
</dbReference>
<keyword evidence="8" id="KW-1185">Reference proteome</keyword>
<dbReference type="Pfam" id="PF02238">
    <property type="entry name" value="COX7a"/>
    <property type="match status" value="1"/>
</dbReference>
<sequence>MSIVKNVSRLAQLSARQLSTSPVGKSSNMEIHEGYKRLKDLQAKYQLPDGKPVHLKRAGDKALMYITFAACAAGLAGIVDLFYTLS</sequence>
<dbReference type="Proteomes" id="UP001151699">
    <property type="component" value="Chromosome X"/>
</dbReference>
<comment type="caution">
    <text evidence="7">The sequence shown here is derived from an EMBL/GenBank/DDBJ whole genome shotgun (WGS) entry which is preliminary data.</text>
</comment>
<evidence type="ECO:0000256" key="6">
    <source>
        <dbReference type="SAM" id="Phobius"/>
    </source>
</evidence>
<feature type="transmembrane region" description="Helical" evidence="6">
    <location>
        <begin position="62"/>
        <end position="83"/>
    </location>
</feature>
<dbReference type="OrthoDB" id="5966508at2759"/>
<comment type="subcellular location">
    <subcellularLocation>
        <location evidence="1">Mitochondrion inner membrane</location>
    </subcellularLocation>
</comment>
<evidence type="ECO:0000313" key="7">
    <source>
        <dbReference type="EMBL" id="KAJ6639938.1"/>
    </source>
</evidence>
<protein>
    <submittedName>
        <fullName evidence="7">Cytochrome c oxidase subunit 7A, mitochondrial</fullName>
    </submittedName>
</protein>
<keyword evidence="4" id="KW-0496">Mitochondrion</keyword>
<keyword evidence="6" id="KW-1133">Transmembrane helix</keyword>
<evidence type="ECO:0000256" key="5">
    <source>
        <dbReference type="ARBA" id="ARBA00023136"/>
    </source>
</evidence>
<dbReference type="GO" id="GO:0005743">
    <property type="term" value="C:mitochondrial inner membrane"/>
    <property type="evidence" value="ECO:0007669"/>
    <property type="project" value="UniProtKB-SubCell"/>
</dbReference>
<evidence type="ECO:0000256" key="2">
    <source>
        <dbReference type="ARBA" id="ARBA00009331"/>
    </source>
</evidence>